<keyword evidence="4 11" id="KW-0812">Transmembrane</keyword>
<dbReference type="Pfam" id="PF00858">
    <property type="entry name" value="ASC"/>
    <property type="match status" value="1"/>
</dbReference>
<keyword evidence="10 11" id="KW-0407">Ion channel</keyword>
<keyword evidence="9 11" id="KW-0739">Sodium transport</keyword>
<dbReference type="InterPro" id="IPR001873">
    <property type="entry name" value="ENaC"/>
</dbReference>
<keyword evidence="5 12" id="KW-1133">Transmembrane helix</keyword>
<evidence type="ECO:0000313" key="13">
    <source>
        <dbReference type="EMBL" id="KAJ8022790.1"/>
    </source>
</evidence>
<evidence type="ECO:0000256" key="6">
    <source>
        <dbReference type="ARBA" id="ARBA00023053"/>
    </source>
</evidence>
<accession>A0A9Q1BDL8</accession>
<evidence type="ECO:0000256" key="7">
    <source>
        <dbReference type="ARBA" id="ARBA00023065"/>
    </source>
</evidence>
<comment type="caution">
    <text evidence="13">The sequence shown here is derived from an EMBL/GenBank/DDBJ whole genome shotgun (WGS) entry which is preliminary data.</text>
</comment>
<dbReference type="PANTHER" id="PTHR11690">
    <property type="entry name" value="AMILORIDE-SENSITIVE SODIUM CHANNEL-RELATED"/>
    <property type="match status" value="1"/>
</dbReference>
<keyword evidence="7 11" id="KW-0406">Ion transport</keyword>
<evidence type="ECO:0000256" key="8">
    <source>
        <dbReference type="ARBA" id="ARBA00023136"/>
    </source>
</evidence>
<evidence type="ECO:0000256" key="10">
    <source>
        <dbReference type="ARBA" id="ARBA00023303"/>
    </source>
</evidence>
<dbReference type="Proteomes" id="UP001152320">
    <property type="component" value="Chromosome 20"/>
</dbReference>
<organism evidence="13 14">
    <name type="scientific">Holothuria leucospilota</name>
    <name type="common">Black long sea cucumber</name>
    <name type="synonym">Mertensiothuria leucospilota</name>
    <dbReference type="NCBI Taxonomy" id="206669"/>
    <lineage>
        <taxon>Eukaryota</taxon>
        <taxon>Metazoa</taxon>
        <taxon>Echinodermata</taxon>
        <taxon>Eleutherozoa</taxon>
        <taxon>Echinozoa</taxon>
        <taxon>Holothuroidea</taxon>
        <taxon>Aspidochirotacea</taxon>
        <taxon>Aspidochirotida</taxon>
        <taxon>Holothuriidae</taxon>
        <taxon>Holothuria</taxon>
    </lineage>
</organism>
<evidence type="ECO:0000256" key="2">
    <source>
        <dbReference type="ARBA" id="ARBA00022448"/>
    </source>
</evidence>
<evidence type="ECO:0000256" key="4">
    <source>
        <dbReference type="ARBA" id="ARBA00022692"/>
    </source>
</evidence>
<sequence length="127" mass="14513">MSLNISFDDEKEEDSFQRTTDVKTVATILNNFADATTAHGIPQIITRRRIAAKLFWICVVSISLCIFCYQTAQLIQNYYKFHTNIELVSSEYVEFPAVTICNFNRVKLTKVVRCTLPKCTIIALPQV</sequence>
<gene>
    <name evidence="13" type="ORF">HOLleu_37783</name>
</gene>
<evidence type="ECO:0000256" key="11">
    <source>
        <dbReference type="RuleBase" id="RU000679"/>
    </source>
</evidence>
<evidence type="ECO:0000256" key="1">
    <source>
        <dbReference type="ARBA" id="ARBA00004141"/>
    </source>
</evidence>
<keyword evidence="8 12" id="KW-0472">Membrane</keyword>
<dbReference type="PANTHER" id="PTHR11690:SF248">
    <property type="entry name" value="PICKPOCKET 17, ISOFORM A"/>
    <property type="match status" value="1"/>
</dbReference>
<reference evidence="13" key="1">
    <citation type="submission" date="2021-10" db="EMBL/GenBank/DDBJ databases">
        <title>Tropical sea cucumber genome reveals ecological adaptation and Cuvierian tubules defense mechanism.</title>
        <authorList>
            <person name="Chen T."/>
        </authorList>
    </citation>
    <scope>NUCLEOTIDE SEQUENCE</scope>
    <source>
        <strain evidence="13">Nanhai2018</strain>
        <tissue evidence="13">Muscle</tissue>
    </source>
</reference>
<name>A0A9Q1BDL8_HOLLE</name>
<dbReference type="AlphaFoldDB" id="A0A9Q1BDL8"/>
<dbReference type="OrthoDB" id="6238402at2759"/>
<evidence type="ECO:0000256" key="12">
    <source>
        <dbReference type="SAM" id="Phobius"/>
    </source>
</evidence>
<dbReference type="GO" id="GO:0015280">
    <property type="term" value="F:ligand-gated sodium channel activity"/>
    <property type="evidence" value="ECO:0007669"/>
    <property type="project" value="TreeGrafter"/>
</dbReference>
<evidence type="ECO:0000256" key="3">
    <source>
        <dbReference type="ARBA" id="ARBA00022461"/>
    </source>
</evidence>
<proteinExistence type="inferred from homology"/>
<comment type="similarity">
    <text evidence="11">Belongs to the amiloride-sensitive sodium channel (TC 1.A.6) family.</text>
</comment>
<evidence type="ECO:0000313" key="14">
    <source>
        <dbReference type="Proteomes" id="UP001152320"/>
    </source>
</evidence>
<dbReference type="GO" id="GO:0005886">
    <property type="term" value="C:plasma membrane"/>
    <property type="evidence" value="ECO:0007669"/>
    <property type="project" value="TreeGrafter"/>
</dbReference>
<comment type="subcellular location">
    <subcellularLocation>
        <location evidence="1">Membrane</location>
        <topology evidence="1">Multi-pass membrane protein</topology>
    </subcellularLocation>
</comment>
<dbReference type="EMBL" id="JAIZAY010000020">
    <property type="protein sequence ID" value="KAJ8022790.1"/>
    <property type="molecule type" value="Genomic_DNA"/>
</dbReference>
<evidence type="ECO:0000256" key="5">
    <source>
        <dbReference type="ARBA" id="ARBA00022989"/>
    </source>
</evidence>
<keyword evidence="2 11" id="KW-0813">Transport</keyword>
<keyword evidence="3 11" id="KW-0894">Sodium channel</keyword>
<keyword evidence="6" id="KW-0915">Sodium</keyword>
<evidence type="ECO:0000256" key="9">
    <source>
        <dbReference type="ARBA" id="ARBA00023201"/>
    </source>
</evidence>
<keyword evidence="14" id="KW-1185">Reference proteome</keyword>
<protein>
    <submittedName>
        <fullName evidence="13">Degenerin deg-1</fullName>
    </submittedName>
</protein>
<feature type="transmembrane region" description="Helical" evidence="12">
    <location>
        <begin position="54"/>
        <end position="72"/>
    </location>
</feature>